<dbReference type="Proteomes" id="UP001595773">
    <property type="component" value="Unassembled WGS sequence"/>
</dbReference>
<feature type="domain" description="HMA" evidence="1">
    <location>
        <begin position="45"/>
        <end position="111"/>
    </location>
</feature>
<dbReference type="InterPro" id="IPR006121">
    <property type="entry name" value="HMA_dom"/>
</dbReference>
<evidence type="ECO:0000313" key="3">
    <source>
        <dbReference type="Proteomes" id="UP001595773"/>
    </source>
</evidence>
<dbReference type="InterPro" id="IPR036163">
    <property type="entry name" value="HMA_dom_sf"/>
</dbReference>
<keyword evidence="3" id="KW-1185">Reference proteome</keyword>
<evidence type="ECO:0000313" key="2">
    <source>
        <dbReference type="EMBL" id="MFC4267188.1"/>
    </source>
</evidence>
<dbReference type="Gene3D" id="3.30.70.100">
    <property type="match status" value="1"/>
</dbReference>
<dbReference type="CDD" id="cd00371">
    <property type="entry name" value="HMA"/>
    <property type="match status" value="1"/>
</dbReference>
<protein>
    <submittedName>
        <fullName evidence="2">Heavy-metal-associated domain-containing protein</fullName>
    </submittedName>
</protein>
<dbReference type="SUPFAM" id="SSF55008">
    <property type="entry name" value="HMA, heavy metal-associated domain"/>
    <property type="match status" value="1"/>
</dbReference>
<organism evidence="2 3">
    <name type="scientific">Arthrobacter cryoconiti</name>
    <dbReference type="NCBI Taxonomy" id="748907"/>
    <lineage>
        <taxon>Bacteria</taxon>
        <taxon>Bacillati</taxon>
        <taxon>Actinomycetota</taxon>
        <taxon>Actinomycetes</taxon>
        <taxon>Micrococcales</taxon>
        <taxon>Micrococcaceae</taxon>
        <taxon>Arthrobacter</taxon>
    </lineage>
</organism>
<dbReference type="Pfam" id="PF00403">
    <property type="entry name" value="HMA"/>
    <property type="match status" value="1"/>
</dbReference>
<sequence length="113" mass="10934">MCGTELNEATPAAPAATLPLAESPCACCSTAEAPAAPVGFDSAAATTSYQLEGLTCGHCVQSVETAASRVLGVKSATVELVTGGSSILRIAGPAAPSDIQAAVVEAGYAVAPA</sequence>
<dbReference type="EMBL" id="JBHSCQ010000024">
    <property type="protein sequence ID" value="MFC4267188.1"/>
    <property type="molecule type" value="Genomic_DNA"/>
</dbReference>
<gene>
    <name evidence="2" type="ORF">ACFOW9_16390</name>
</gene>
<accession>A0ABV8R5C6</accession>
<name>A0ABV8R5C6_9MICC</name>
<evidence type="ECO:0000259" key="1">
    <source>
        <dbReference type="PROSITE" id="PS50846"/>
    </source>
</evidence>
<dbReference type="PROSITE" id="PS50846">
    <property type="entry name" value="HMA_2"/>
    <property type="match status" value="1"/>
</dbReference>
<reference evidence="3" key="1">
    <citation type="journal article" date="2019" name="Int. J. Syst. Evol. Microbiol.">
        <title>The Global Catalogue of Microorganisms (GCM) 10K type strain sequencing project: providing services to taxonomists for standard genome sequencing and annotation.</title>
        <authorList>
            <consortium name="The Broad Institute Genomics Platform"/>
            <consortium name="The Broad Institute Genome Sequencing Center for Infectious Disease"/>
            <person name="Wu L."/>
            <person name="Ma J."/>
        </authorList>
    </citation>
    <scope>NUCLEOTIDE SEQUENCE [LARGE SCALE GENOMIC DNA]</scope>
    <source>
        <strain evidence="3">CGMCC 1.10698</strain>
    </source>
</reference>
<dbReference type="RefSeq" id="WP_230068309.1">
    <property type="nucleotide sequence ID" value="NZ_BAABLL010000017.1"/>
</dbReference>
<comment type="caution">
    <text evidence="2">The sequence shown here is derived from an EMBL/GenBank/DDBJ whole genome shotgun (WGS) entry which is preliminary data.</text>
</comment>
<proteinExistence type="predicted"/>